<feature type="transmembrane region" description="Helical" evidence="1">
    <location>
        <begin position="50"/>
        <end position="73"/>
    </location>
</feature>
<evidence type="ECO:0000256" key="1">
    <source>
        <dbReference type="SAM" id="Phobius"/>
    </source>
</evidence>
<evidence type="ECO:0000313" key="2">
    <source>
        <dbReference type="EMBL" id="MPN55780.1"/>
    </source>
</evidence>
<comment type="caution">
    <text evidence="2">The sequence shown here is derived from an EMBL/GenBank/DDBJ whole genome shotgun (WGS) entry which is preliminary data.</text>
</comment>
<organism evidence="2">
    <name type="scientific">bioreactor metagenome</name>
    <dbReference type="NCBI Taxonomy" id="1076179"/>
    <lineage>
        <taxon>unclassified sequences</taxon>
        <taxon>metagenomes</taxon>
        <taxon>ecological metagenomes</taxon>
    </lineage>
</organism>
<reference evidence="2" key="1">
    <citation type="submission" date="2019-08" db="EMBL/GenBank/DDBJ databases">
        <authorList>
            <person name="Kucharzyk K."/>
            <person name="Murdoch R.W."/>
            <person name="Higgins S."/>
            <person name="Loffler F."/>
        </authorList>
    </citation>
    <scope>NUCLEOTIDE SEQUENCE</scope>
</reference>
<accession>A0A645IY23</accession>
<dbReference type="EMBL" id="VSSQ01125375">
    <property type="protein sequence ID" value="MPN55780.1"/>
    <property type="molecule type" value="Genomic_DNA"/>
</dbReference>
<keyword evidence="1" id="KW-0812">Transmembrane</keyword>
<proteinExistence type="predicted"/>
<dbReference type="AlphaFoldDB" id="A0A645IY23"/>
<keyword evidence="1" id="KW-1133">Transmembrane helix</keyword>
<feature type="transmembrane region" description="Helical" evidence="1">
    <location>
        <begin position="20"/>
        <end position="38"/>
    </location>
</feature>
<keyword evidence="1" id="KW-0472">Membrane</keyword>
<protein>
    <submittedName>
        <fullName evidence="2">Uncharacterized protein</fullName>
    </submittedName>
</protein>
<sequence length="75" mass="8504">MIALILMTATGAVSYDNVKYFFWVVPVSTPVLYLLYVNKKSCRMSKEEEFKSVIALVFTFVCLIMAFFAAILLGH</sequence>
<gene>
    <name evidence="2" type="ORF">SDC9_203464</name>
</gene>
<name>A0A645IY23_9ZZZZ</name>